<evidence type="ECO:0000256" key="4">
    <source>
        <dbReference type="ARBA" id="ARBA00023136"/>
    </source>
</evidence>
<dbReference type="InterPro" id="IPR004864">
    <property type="entry name" value="LEA_2"/>
</dbReference>
<name>A0AAV8SEC8_9ROSI</name>
<evidence type="ECO:0000256" key="3">
    <source>
        <dbReference type="ARBA" id="ARBA00022989"/>
    </source>
</evidence>
<evidence type="ECO:0000313" key="8">
    <source>
        <dbReference type="Proteomes" id="UP001159364"/>
    </source>
</evidence>
<comment type="subcellular location">
    <subcellularLocation>
        <location evidence="1">Membrane</location>
        <topology evidence="1">Single-pass membrane protein</topology>
    </subcellularLocation>
</comment>
<evidence type="ECO:0000256" key="2">
    <source>
        <dbReference type="ARBA" id="ARBA00022692"/>
    </source>
</evidence>
<keyword evidence="8" id="KW-1185">Reference proteome</keyword>
<dbReference type="InterPro" id="IPR044839">
    <property type="entry name" value="NDR1-like"/>
</dbReference>
<keyword evidence="2 5" id="KW-0812">Transmembrane</keyword>
<dbReference type="Proteomes" id="UP001159364">
    <property type="component" value="Linkage Group LG11"/>
</dbReference>
<evidence type="ECO:0000259" key="6">
    <source>
        <dbReference type="Pfam" id="PF03168"/>
    </source>
</evidence>
<evidence type="ECO:0000256" key="1">
    <source>
        <dbReference type="ARBA" id="ARBA00004167"/>
    </source>
</evidence>
<dbReference type="GO" id="GO:0098542">
    <property type="term" value="P:defense response to other organism"/>
    <property type="evidence" value="ECO:0007669"/>
    <property type="project" value="InterPro"/>
</dbReference>
<keyword evidence="4 5" id="KW-0472">Membrane</keyword>
<feature type="transmembrane region" description="Helical" evidence="5">
    <location>
        <begin position="20"/>
        <end position="43"/>
    </location>
</feature>
<keyword evidence="3 5" id="KW-1133">Transmembrane helix</keyword>
<protein>
    <recommendedName>
        <fullName evidence="6">Late embryogenesis abundant protein LEA-2 subgroup domain-containing protein</fullName>
    </recommendedName>
</protein>
<dbReference type="PANTHER" id="PTHR31234">
    <property type="entry name" value="LATE EMBRYOGENESIS ABUNDANT (LEA) HYDROXYPROLINE-RICH GLYCOPROTEIN FAMILY"/>
    <property type="match status" value="1"/>
</dbReference>
<dbReference type="Pfam" id="PF03168">
    <property type="entry name" value="LEA_2"/>
    <property type="match status" value="1"/>
</dbReference>
<dbReference type="AlphaFoldDB" id="A0AAV8SEC8"/>
<evidence type="ECO:0000256" key="5">
    <source>
        <dbReference type="SAM" id="Phobius"/>
    </source>
</evidence>
<feature type="domain" description="Late embryogenesis abundant protein LEA-2 subgroup" evidence="6">
    <location>
        <begin position="84"/>
        <end position="180"/>
    </location>
</feature>
<dbReference type="EMBL" id="JAIWQS010000011">
    <property type="protein sequence ID" value="KAJ8750285.1"/>
    <property type="molecule type" value="Genomic_DNA"/>
</dbReference>
<gene>
    <name evidence="7" type="ORF">K2173_014200</name>
</gene>
<accession>A0AAV8SEC8</accession>
<organism evidence="7 8">
    <name type="scientific">Erythroxylum novogranatense</name>
    <dbReference type="NCBI Taxonomy" id="1862640"/>
    <lineage>
        <taxon>Eukaryota</taxon>
        <taxon>Viridiplantae</taxon>
        <taxon>Streptophyta</taxon>
        <taxon>Embryophyta</taxon>
        <taxon>Tracheophyta</taxon>
        <taxon>Spermatophyta</taxon>
        <taxon>Magnoliopsida</taxon>
        <taxon>eudicotyledons</taxon>
        <taxon>Gunneridae</taxon>
        <taxon>Pentapetalae</taxon>
        <taxon>rosids</taxon>
        <taxon>fabids</taxon>
        <taxon>Malpighiales</taxon>
        <taxon>Erythroxylaceae</taxon>
        <taxon>Erythroxylum</taxon>
    </lineage>
</organism>
<sequence length="211" mass="23307">MDSKAPWSDYKSSKSSSQRWLIIGAFIFLIVIIAVALTLKLLVFKTAGDEKFNTKANPSFRVESASFQITDLSGSQLSGVFGITLSIHNPGVRNSIFYQRMDVEVSYHQQPLATTTVSEFFVGAGDTWNRMDVKLSSNGVQFNGTQQLASGSASFNVRLYAGYWIGGSSMNRVWSAVEETCYDEKIGFSSDQKVGKLLNGPMQCTATKTWY</sequence>
<evidence type="ECO:0000313" key="7">
    <source>
        <dbReference type="EMBL" id="KAJ8750285.1"/>
    </source>
</evidence>
<comment type="caution">
    <text evidence="7">The sequence shown here is derived from an EMBL/GenBank/DDBJ whole genome shotgun (WGS) entry which is preliminary data.</text>
</comment>
<dbReference type="PANTHER" id="PTHR31234:SF2">
    <property type="entry name" value="OS05G0199100 PROTEIN"/>
    <property type="match status" value="1"/>
</dbReference>
<reference evidence="7 8" key="1">
    <citation type="submission" date="2021-09" db="EMBL/GenBank/DDBJ databases">
        <title>Genomic insights and catalytic innovation underlie evolution of tropane alkaloids biosynthesis.</title>
        <authorList>
            <person name="Wang Y.-J."/>
            <person name="Tian T."/>
            <person name="Huang J.-P."/>
            <person name="Huang S.-X."/>
        </authorList>
    </citation>
    <scope>NUCLEOTIDE SEQUENCE [LARGE SCALE GENOMIC DNA]</scope>
    <source>
        <strain evidence="7">KIB-2018</strain>
        <tissue evidence="7">Leaf</tissue>
    </source>
</reference>
<proteinExistence type="predicted"/>
<dbReference type="GO" id="GO:0016020">
    <property type="term" value="C:membrane"/>
    <property type="evidence" value="ECO:0007669"/>
    <property type="project" value="UniProtKB-SubCell"/>
</dbReference>